<feature type="binding site" evidence="21">
    <location>
        <position position="203"/>
    </location>
    <ligand>
        <name>substrate</name>
    </ligand>
</feature>
<evidence type="ECO:0000256" key="12">
    <source>
        <dbReference type="ARBA" id="ARBA00022857"/>
    </source>
</evidence>
<keyword evidence="14" id="KW-0511">Multifunctional enzyme</keyword>
<dbReference type="NCBIfam" id="TIGR00227">
    <property type="entry name" value="ribD_Cterm"/>
    <property type="match status" value="1"/>
</dbReference>
<feature type="binding site" evidence="21">
    <location>
        <position position="183"/>
    </location>
    <ligand>
        <name>substrate</name>
    </ligand>
</feature>
<evidence type="ECO:0000256" key="10">
    <source>
        <dbReference type="ARBA" id="ARBA00022801"/>
    </source>
</evidence>
<evidence type="ECO:0000313" key="24">
    <source>
        <dbReference type="EMBL" id="SDL18077.1"/>
    </source>
</evidence>
<feature type="domain" description="CMP/dCMP-type deaminase" evidence="23">
    <location>
        <begin position="1"/>
        <end position="122"/>
    </location>
</feature>
<comment type="catalytic activity">
    <reaction evidence="15">
        <text>2,5-diamino-6-(1-D-ribitylamino)pyrimidin-4(3H)-one 5'-phosphate + NAD(+) = 2,5-diamino-6-(1-D-ribosylamino)pyrimidin-4(3H)-one 5'-phosphate + NADH + H(+)</text>
        <dbReference type="Rhea" id="RHEA:27274"/>
        <dbReference type="ChEBI" id="CHEBI:15378"/>
        <dbReference type="ChEBI" id="CHEBI:57540"/>
        <dbReference type="ChEBI" id="CHEBI:57945"/>
        <dbReference type="ChEBI" id="CHEBI:58890"/>
        <dbReference type="ChEBI" id="CHEBI:59545"/>
        <dbReference type="EC" id="1.1.1.302"/>
    </reaction>
</comment>
<name>A0A1G9HYK2_9FIRM</name>
<dbReference type="CDD" id="cd01284">
    <property type="entry name" value="Riboflavin_deaminase-reductase"/>
    <property type="match status" value="1"/>
</dbReference>
<evidence type="ECO:0000256" key="11">
    <source>
        <dbReference type="ARBA" id="ARBA00022833"/>
    </source>
</evidence>
<dbReference type="GO" id="GO:0009231">
    <property type="term" value="P:riboflavin biosynthetic process"/>
    <property type="evidence" value="ECO:0007669"/>
    <property type="project" value="UniProtKB-UniPathway"/>
</dbReference>
<comment type="similarity">
    <text evidence="4 19">In the N-terminal section; belongs to the cytidine and deoxycytidylate deaminase family.</text>
</comment>
<feature type="binding site" evidence="21">
    <location>
        <position position="206"/>
    </location>
    <ligand>
        <name>substrate</name>
    </ligand>
</feature>
<dbReference type="SUPFAM" id="SSF53927">
    <property type="entry name" value="Cytidine deaminase-like"/>
    <property type="match status" value="1"/>
</dbReference>
<comment type="similarity">
    <text evidence="6">Belongs to the HTP reductase family.</text>
</comment>
<keyword evidence="10 19" id="KW-0378">Hydrolase</keyword>
<feature type="binding site" evidence="22">
    <location>
        <position position="49"/>
    </location>
    <ligand>
        <name>Zn(2+)</name>
        <dbReference type="ChEBI" id="CHEBI:29105"/>
        <note>catalytic</note>
    </ligand>
</feature>
<sequence length="364" mass="40311">MHEKYMKIAIDLAKKGRGRVSPNPLVGAVIVKDSKIIGQGYHEEYGQNHAEINAIKSVKEDLKGSTMYITLEPCCHYGNTPPCVDEIIKSKISKVVIGHLDPNPIVSGNGVKKLIHNNVEVVIDVLRDECMKMNEVFLKYILNKEPFVIMKNAMSLDGKIATYTGESKWISSQKSREKVHELRSEVSAIMVGVETIIKDDPSLTCRLIKGKNPIRIIVDSSLRIPINSIVLKDNCSKTIIATTNNSNKEKVEKLRSEGIDVLVIDKKNNKVDLKQLMKALGRLNIDSVLLEGGSTLNFSALKEGIVDKVQIYIAPMILGGKLAKTPVGGEGVKYLSDAYNLTSVTAKTIDRDIFLEGYIHRKES</sequence>
<evidence type="ECO:0000313" key="25">
    <source>
        <dbReference type="Proteomes" id="UP000199068"/>
    </source>
</evidence>
<evidence type="ECO:0000256" key="18">
    <source>
        <dbReference type="ARBA" id="ARBA00049886"/>
    </source>
</evidence>
<dbReference type="Gene3D" id="3.40.140.10">
    <property type="entry name" value="Cytidine Deaminase, domain 2"/>
    <property type="match status" value="1"/>
</dbReference>
<comment type="function">
    <text evidence="1 19">Converts 2,5-diamino-6-(ribosylamino)-4(3h)-pyrimidinone 5'-phosphate into 5-amino-6-(ribosylamino)-2,4(1h,3h)-pyrimidinedione 5'-phosphate.</text>
</comment>
<feature type="binding site" evidence="21">
    <location>
        <begin position="293"/>
        <end position="299"/>
    </location>
    <ligand>
        <name>NADP(+)</name>
        <dbReference type="ChEBI" id="CHEBI:58349"/>
    </ligand>
</feature>
<dbReference type="GO" id="GO:0008835">
    <property type="term" value="F:diaminohydroxyphosphoribosylaminopyrimidine deaminase activity"/>
    <property type="evidence" value="ECO:0007669"/>
    <property type="project" value="UniProtKB-EC"/>
</dbReference>
<dbReference type="FunFam" id="3.40.140.10:FF:000025">
    <property type="entry name" value="Riboflavin biosynthesis protein RibD"/>
    <property type="match status" value="1"/>
</dbReference>
<gene>
    <name evidence="24" type="ORF">SAMN04515677_10132</name>
</gene>
<dbReference type="SUPFAM" id="SSF53597">
    <property type="entry name" value="Dihydrofolate reductase-like"/>
    <property type="match status" value="1"/>
</dbReference>
<protein>
    <recommendedName>
        <fullName evidence="19">Riboflavin biosynthesis protein RibD</fullName>
    </recommendedName>
    <domain>
        <recommendedName>
            <fullName evidence="19">Diaminohydroxyphosphoribosylaminopyrimidine deaminase</fullName>
            <shortName evidence="19">DRAP deaminase</shortName>
            <ecNumber evidence="19">3.5.4.26</ecNumber>
        </recommendedName>
        <alternativeName>
            <fullName evidence="19">Riboflavin-specific deaminase</fullName>
        </alternativeName>
    </domain>
    <domain>
        <recommendedName>
            <fullName evidence="19">5-amino-6-(5-phosphoribosylamino)uracil reductase</fullName>
            <ecNumber evidence="19">1.1.1.193</ecNumber>
        </recommendedName>
        <alternativeName>
            <fullName evidence="19">HTP reductase</fullName>
        </alternativeName>
    </domain>
</protein>
<dbReference type="PANTHER" id="PTHR38011:SF7">
    <property type="entry name" value="2,5-DIAMINO-6-RIBOSYLAMINO-4(3H)-PYRIMIDINONE 5'-PHOSPHATE REDUCTASE"/>
    <property type="match status" value="1"/>
</dbReference>
<comment type="catalytic activity">
    <reaction evidence="16">
        <text>2,5-diamino-6-(1-D-ribitylamino)pyrimidin-4(3H)-one 5'-phosphate + NADP(+) = 2,5-diamino-6-(1-D-ribosylamino)pyrimidin-4(3H)-one 5'-phosphate + NADPH + H(+)</text>
        <dbReference type="Rhea" id="RHEA:27278"/>
        <dbReference type="ChEBI" id="CHEBI:15378"/>
        <dbReference type="ChEBI" id="CHEBI:57783"/>
        <dbReference type="ChEBI" id="CHEBI:58349"/>
        <dbReference type="ChEBI" id="CHEBI:58890"/>
        <dbReference type="ChEBI" id="CHEBI:59545"/>
        <dbReference type="EC" id="1.1.1.302"/>
    </reaction>
</comment>
<feature type="binding site" evidence="22">
    <location>
        <position position="83"/>
    </location>
    <ligand>
        <name>Zn(2+)</name>
        <dbReference type="ChEBI" id="CHEBI:29105"/>
        <note>catalytic</note>
    </ligand>
</feature>
<feature type="binding site" evidence="21">
    <location>
        <position position="291"/>
    </location>
    <ligand>
        <name>substrate</name>
    </ligand>
</feature>
<evidence type="ECO:0000256" key="22">
    <source>
        <dbReference type="PIRSR" id="PIRSR006769-3"/>
    </source>
</evidence>
<evidence type="ECO:0000256" key="21">
    <source>
        <dbReference type="PIRSR" id="PIRSR006769-2"/>
    </source>
</evidence>
<evidence type="ECO:0000256" key="7">
    <source>
        <dbReference type="ARBA" id="ARBA00011738"/>
    </source>
</evidence>
<comment type="cofactor">
    <cofactor evidence="19 22">
        <name>Zn(2+)</name>
        <dbReference type="ChEBI" id="CHEBI:29105"/>
    </cofactor>
    <text evidence="19 22">Binds 1 zinc ion.</text>
</comment>
<organism evidence="24 25">
    <name type="scientific">Romboutsia lituseburensis DSM 797</name>
    <dbReference type="NCBI Taxonomy" id="1121325"/>
    <lineage>
        <taxon>Bacteria</taxon>
        <taxon>Bacillati</taxon>
        <taxon>Bacillota</taxon>
        <taxon>Clostridia</taxon>
        <taxon>Peptostreptococcales</taxon>
        <taxon>Peptostreptococcaceae</taxon>
        <taxon>Romboutsia</taxon>
    </lineage>
</organism>
<dbReference type="PIRSF" id="PIRSF006769">
    <property type="entry name" value="RibD"/>
    <property type="match status" value="1"/>
</dbReference>
<feature type="binding site" evidence="22">
    <location>
        <position position="74"/>
    </location>
    <ligand>
        <name>Zn(2+)</name>
        <dbReference type="ChEBI" id="CHEBI:29105"/>
        <note>catalytic</note>
    </ligand>
</feature>
<comment type="catalytic activity">
    <reaction evidence="17 19">
        <text>5-amino-6-(5-phospho-D-ribitylamino)uracil + NADP(+) = 5-amino-6-(5-phospho-D-ribosylamino)uracil + NADPH + H(+)</text>
        <dbReference type="Rhea" id="RHEA:17845"/>
        <dbReference type="ChEBI" id="CHEBI:15378"/>
        <dbReference type="ChEBI" id="CHEBI:57783"/>
        <dbReference type="ChEBI" id="CHEBI:58349"/>
        <dbReference type="ChEBI" id="CHEBI:58421"/>
        <dbReference type="ChEBI" id="CHEBI:58453"/>
        <dbReference type="EC" id="1.1.1.193"/>
    </reaction>
</comment>
<evidence type="ECO:0000256" key="20">
    <source>
        <dbReference type="PIRSR" id="PIRSR006769-1"/>
    </source>
</evidence>
<keyword evidence="9 19" id="KW-0479">Metal-binding</keyword>
<dbReference type="PANTHER" id="PTHR38011">
    <property type="entry name" value="DIHYDROFOLATE REDUCTASE FAMILY PROTEIN (AFU_ORTHOLOGUE AFUA_8G06820)"/>
    <property type="match status" value="1"/>
</dbReference>
<dbReference type="EMBL" id="FNGW01000001">
    <property type="protein sequence ID" value="SDL18077.1"/>
    <property type="molecule type" value="Genomic_DNA"/>
</dbReference>
<evidence type="ECO:0000256" key="3">
    <source>
        <dbReference type="ARBA" id="ARBA00004910"/>
    </source>
</evidence>
<dbReference type="InterPro" id="IPR004794">
    <property type="entry name" value="Eubact_RibD"/>
</dbReference>
<dbReference type="Gene3D" id="3.40.430.10">
    <property type="entry name" value="Dihydrofolate Reductase, subunit A"/>
    <property type="match status" value="1"/>
</dbReference>
<evidence type="ECO:0000256" key="16">
    <source>
        <dbReference type="ARBA" id="ARBA00049020"/>
    </source>
</evidence>
<evidence type="ECO:0000256" key="9">
    <source>
        <dbReference type="ARBA" id="ARBA00022723"/>
    </source>
</evidence>
<feature type="binding site" evidence="21">
    <location>
        <position position="199"/>
    </location>
    <ligand>
        <name>NADP(+)</name>
        <dbReference type="ChEBI" id="CHEBI:58349"/>
    </ligand>
</feature>
<comment type="pathway">
    <text evidence="3 19">Cofactor biosynthesis; riboflavin biosynthesis; 5-amino-6-(D-ribitylamino)uracil from GTP: step 3/4.</text>
</comment>
<reference evidence="24 25" key="1">
    <citation type="submission" date="2016-10" db="EMBL/GenBank/DDBJ databases">
        <authorList>
            <person name="de Groot N.N."/>
        </authorList>
    </citation>
    <scope>NUCLEOTIDE SEQUENCE [LARGE SCALE GENOMIC DNA]</scope>
    <source>
        <strain evidence="24 25">DSM 797</strain>
    </source>
</reference>
<dbReference type="AlphaFoldDB" id="A0A1G9HYK2"/>
<dbReference type="GO" id="GO:0008270">
    <property type="term" value="F:zinc ion binding"/>
    <property type="evidence" value="ECO:0007669"/>
    <property type="project" value="InterPro"/>
</dbReference>
<evidence type="ECO:0000256" key="8">
    <source>
        <dbReference type="ARBA" id="ARBA00022619"/>
    </source>
</evidence>
<keyword evidence="25" id="KW-1185">Reference proteome</keyword>
<dbReference type="NCBIfam" id="TIGR00326">
    <property type="entry name" value="eubact_ribD"/>
    <property type="match status" value="1"/>
</dbReference>
<dbReference type="InterPro" id="IPR050765">
    <property type="entry name" value="Riboflavin_Biosynth_HTPR"/>
</dbReference>
<dbReference type="InterPro" id="IPR002734">
    <property type="entry name" value="RibDG_C"/>
</dbReference>
<evidence type="ECO:0000256" key="19">
    <source>
        <dbReference type="PIRNR" id="PIRNR006769"/>
    </source>
</evidence>
<dbReference type="InterPro" id="IPR016193">
    <property type="entry name" value="Cytidine_deaminase-like"/>
</dbReference>
<comment type="catalytic activity">
    <reaction evidence="18 19">
        <text>2,5-diamino-6-hydroxy-4-(5-phosphoribosylamino)-pyrimidine + H2O + H(+) = 5-amino-6-(5-phospho-D-ribosylamino)uracil + NH4(+)</text>
        <dbReference type="Rhea" id="RHEA:21868"/>
        <dbReference type="ChEBI" id="CHEBI:15377"/>
        <dbReference type="ChEBI" id="CHEBI:15378"/>
        <dbReference type="ChEBI" id="CHEBI:28938"/>
        <dbReference type="ChEBI" id="CHEBI:58453"/>
        <dbReference type="ChEBI" id="CHEBI:58614"/>
        <dbReference type="EC" id="3.5.4.26"/>
    </reaction>
</comment>
<dbReference type="RefSeq" id="WP_092721680.1">
    <property type="nucleotide sequence ID" value="NZ_FNGW01000001.1"/>
</dbReference>
<feature type="binding site" evidence="21">
    <location>
        <position position="153"/>
    </location>
    <ligand>
        <name>NADP(+)</name>
        <dbReference type="ChEBI" id="CHEBI:58349"/>
    </ligand>
</feature>
<evidence type="ECO:0000256" key="6">
    <source>
        <dbReference type="ARBA" id="ARBA00009723"/>
    </source>
</evidence>
<dbReference type="UniPathway" id="UPA00275">
    <property type="reaction ID" value="UER00401"/>
</dbReference>
<dbReference type="EC" id="1.1.1.193" evidence="19"/>
<dbReference type="InterPro" id="IPR011549">
    <property type="entry name" value="RibD_C"/>
</dbReference>
<accession>A0A1G9HYK2</accession>
<dbReference type="InterPro" id="IPR016192">
    <property type="entry name" value="APOBEC/CMP_deaminase_Zn-bd"/>
</dbReference>
<dbReference type="STRING" id="1121325.SAMN04515677_10132"/>
<evidence type="ECO:0000256" key="17">
    <source>
        <dbReference type="ARBA" id="ARBA00049861"/>
    </source>
</evidence>
<keyword evidence="8 19" id="KW-0686">Riboflavin biosynthesis</keyword>
<evidence type="ECO:0000256" key="1">
    <source>
        <dbReference type="ARBA" id="ARBA00002151"/>
    </source>
</evidence>
<dbReference type="GO" id="GO:0050661">
    <property type="term" value="F:NADP binding"/>
    <property type="evidence" value="ECO:0007669"/>
    <property type="project" value="InterPro"/>
</dbReference>
<comment type="similarity">
    <text evidence="5 19">In the C-terminal section; belongs to the HTP reductase family.</text>
</comment>
<dbReference type="Pfam" id="PF00383">
    <property type="entry name" value="dCMP_cyt_deam_1"/>
    <property type="match status" value="1"/>
</dbReference>
<evidence type="ECO:0000256" key="15">
    <source>
        <dbReference type="ARBA" id="ARBA00047550"/>
    </source>
</evidence>
<evidence type="ECO:0000256" key="4">
    <source>
        <dbReference type="ARBA" id="ARBA00005259"/>
    </source>
</evidence>
<feature type="binding site" evidence="21">
    <location>
        <position position="167"/>
    </location>
    <ligand>
        <name>substrate</name>
    </ligand>
</feature>
<feature type="binding site" evidence="21">
    <location>
        <position position="220"/>
    </location>
    <ligand>
        <name>NADP(+)</name>
        <dbReference type="ChEBI" id="CHEBI:58349"/>
    </ligand>
</feature>
<dbReference type="Pfam" id="PF01872">
    <property type="entry name" value="RibD_C"/>
    <property type="match status" value="1"/>
</dbReference>
<feature type="binding site" evidence="21">
    <location>
        <position position="169"/>
    </location>
    <ligand>
        <name>NADP(+)</name>
        <dbReference type="ChEBI" id="CHEBI:58349"/>
    </ligand>
</feature>
<feature type="active site" description="Proton donor" evidence="20">
    <location>
        <position position="51"/>
    </location>
</feature>
<comment type="pathway">
    <text evidence="2 19">Cofactor biosynthesis; riboflavin biosynthesis; 5-amino-6-(D-ribitylamino)uracil from GTP: step 2/4.</text>
</comment>
<keyword evidence="11 19" id="KW-0862">Zinc</keyword>
<dbReference type="NCBIfam" id="TIGR01508">
    <property type="entry name" value="rib_reduct_arch"/>
    <property type="match status" value="1"/>
</dbReference>
<evidence type="ECO:0000256" key="2">
    <source>
        <dbReference type="ARBA" id="ARBA00004882"/>
    </source>
</evidence>
<dbReference type="PROSITE" id="PS51747">
    <property type="entry name" value="CYT_DCMP_DEAMINASES_2"/>
    <property type="match status" value="1"/>
</dbReference>
<keyword evidence="12 19" id="KW-0521">NADP</keyword>
<proteinExistence type="inferred from homology"/>
<comment type="subunit">
    <text evidence="7">Homodimer.</text>
</comment>
<dbReference type="InterPro" id="IPR002125">
    <property type="entry name" value="CMP_dCMP_dom"/>
</dbReference>
<dbReference type="EC" id="3.5.4.26" evidence="19"/>
<dbReference type="InterPro" id="IPR006401">
    <property type="entry name" value="Rib_reduct_arc"/>
</dbReference>
<evidence type="ECO:0000259" key="23">
    <source>
        <dbReference type="PROSITE" id="PS51747"/>
    </source>
</evidence>
<dbReference type="InterPro" id="IPR024072">
    <property type="entry name" value="DHFR-like_dom_sf"/>
</dbReference>
<keyword evidence="13 19" id="KW-0560">Oxidoreductase</keyword>
<dbReference type="PROSITE" id="PS00903">
    <property type="entry name" value="CYT_DCMP_DEAMINASES_1"/>
    <property type="match status" value="1"/>
</dbReference>
<dbReference type="Proteomes" id="UP000199068">
    <property type="component" value="Unassembled WGS sequence"/>
</dbReference>
<dbReference type="GO" id="GO:0008703">
    <property type="term" value="F:5-amino-6-(5-phosphoribosylamino)uracil reductase activity"/>
    <property type="evidence" value="ECO:0007669"/>
    <property type="project" value="UniProtKB-EC"/>
</dbReference>
<evidence type="ECO:0000256" key="5">
    <source>
        <dbReference type="ARBA" id="ARBA00007417"/>
    </source>
</evidence>
<evidence type="ECO:0000256" key="13">
    <source>
        <dbReference type="ARBA" id="ARBA00023002"/>
    </source>
</evidence>
<feature type="binding site" evidence="21">
    <location>
        <position position="195"/>
    </location>
    <ligand>
        <name>NADP(+)</name>
        <dbReference type="ChEBI" id="CHEBI:58349"/>
    </ligand>
</feature>
<evidence type="ECO:0000256" key="14">
    <source>
        <dbReference type="ARBA" id="ARBA00023268"/>
    </source>
</evidence>